<feature type="transmembrane region" description="Helical" evidence="1">
    <location>
        <begin position="82"/>
        <end position="101"/>
    </location>
</feature>
<gene>
    <name evidence="2" type="ORF">JDV75_01285</name>
</gene>
<keyword evidence="1" id="KW-1133">Transmembrane helix</keyword>
<accession>A0A934M3Y9</accession>
<feature type="transmembrane region" description="Helical" evidence="1">
    <location>
        <begin position="54"/>
        <end position="75"/>
    </location>
</feature>
<dbReference type="Proteomes" id="UP000645966">
    <property type="component" value="Unassembled WGS sequence"/>
</dbReference>
<feature type="transmembrane region" description="Helical" evidence="1">
    <location>
        <begin position="113"/>
        <end position="132"/>
    </location>
</feature>
<keyword evidence="1" id="KW-0472">Membrane</keyword>
<dbReference type="EMBL" id="JAEIOS010000009">
    <property type="protein sequence ID" value="MBI8988401.1"/>
    <property type="molecule type" value="Genomic_DNA"/>
</dbReference>
<organism evidence="2 3">
    <name type="scientific">Corynebacterium meridianum</name>
    <dbReference type="NCBI Taxonomy" id="2765363"/>
    <lineage>
        <taxon>Bacteria</taxon>
        <taxon>Bacillati</taxon>
        <taxon>Actinomycetota</taxon>
        <taxon>Actinomycetes</taxon>
        <taxon>Mycobacteriales</taxon>
        <taxon>Corynebacteriaceae</taxon>
        <taxon>Corynebacterium</taxon>
    </lineage>
</organism>
<comment type="caution">
    <text evidence="2">The sequence shown here is derived from an EMBL/GenBank/DDBJ whole genome shotgun (WGS) entry which is preliminary data.</text>
</comment>
<sequence length="135" mass="14439">MTVDAPPGRYTYREHTTGERAVGLAWLSFGALLSVLLEVVYVGARITLPTGQTVAFPFTILIAFGFTLVLSRTALLWTENRFVAGIPLGVWLAGYLALLIWPEVTGDVIVAQTLRGALLLVAGTAGGGWPLIRGK</sequence>
<protein>
    <submittedName>
        <fullName evidence="2">Uncharacterized protein</fullName>
    </submittedName>
</protein>
<proteinExistence type="predicted"/>
<name>A0A934M3Y9_9CORY</name>
<keyword evidence="3" id="KW-1185">Reference proteome</keyword>
<evidence type="ECO:0000256" key="1">
    <source>
        <dbReference type="SAM" id="Phobius"/>
    </source>
</evidence>
<dbReference type="RefSeq" id="WP_198737443.1">
    <property type="nucleotide sequence ID" value="NZ_JAEIOS010000009.1"/>
</dbReference>
<keyword evidence="1" id="KW-0812">Transmembrane</keyword>
<evidence type="ECO:0000313" key="3">
    <source>
        <dbReference type="Proteomes" id="UP000645966"/>
    </source>
</evidence>
<feature type="transmembrane region" description="Helical" evidence="1">
    <location>
        <begin position="21"/>
        <end position="42"/>
    </location>
</feature>
<evidence type="ECO:0000313" key="2">
    <source>
        <dbReference type="EMBL" id="MBI8988401.1"/>
    </source>
</evidence>
<reference evidence="2" key="1">
    <citation type="submission" date="2020-12" db="EMBL/GenBank/DDBJ databases">
        <title>Genome public.</title>
        <authorList>
            <person name="Sun Q."/>
        </authorList>
    </citation>
    <scope>NUCLEOTIDE SEQUENCE</scope>
    <source>
        <strain evidence="2">CCM 8863</strain>
    </source>
</reference>
<dbReference type="AlphaFoldDB" id="A0A934M3Y9"/>